<proteinExistence type="predicted"/>
<feature type="compositionally biased region" description="Polar residues" evidence="1">
    <location>
        <begin position="509"/>
        <end position="520"/>
    </location>
</feature>
<feature type="region of interest" description="Disordered" evidence="1">
    <location>
        <begin position="563"/>
        <end position="597"/>
    </location>
</feature>
<feature type="compositionally biased region" description="Basic and acidic residues" evidence="1">
    <location>
        <begin position="307"/>
        <end position="317"/>
    </location>
</feature>
<feature type="compositionally biased region" description="Acidic residues" evidence="1">
    <location>
        <begin position="772"/>
        <end position="784"/>
    </location>
</feature>
<dbReference type="AlphaFoldDB" id="A0A1Q3DZY0"/>
<dbReference type="STRING" id="5353.A0A1Q3DZY0"/>
<dbReference type="SMART" id="SM01017">
    <property type="entry name" value="Arrestin_C"/>
    <property type="match status" value="1"/>
</dbReference>
<organism evidence="3 4">
    <name type="scientific">Lentinula edodes</name>
    <name type="common">Shiitake mushroom</name>
    <name type="synonym">Lentinus edodes</name>
    <dbReference type="NCBI Taxonomy" id="5353"/>
    <lineage>
        <taxon>Eukaryota</taxon>
        <taxon>Fungi</taxon>
        <taxon>Dikarya</taxon>
        <taxon>Basidiomycota</taxon>
        <taxon>Agaricomycotina</taxon>
        <taxon>Agaricomycetes</taxon>
        <taxon>Agaricomycetidae</taxon>
        <taxon>Agaricales</taxon>
        <taxon>Marasmiineae</taxon>
        <taxon>Omphalotaceae</taxon>
        <taxon>Lentinula</taxon>
    </lineage>
</organism>
<feature type="compositionally biased region" description="Gly residues" evidence="1">
    <location>
        <begin position="78"/>
        <end position="91"/>
    </location>
</feature>
<reference evidence="3 4" key="2">
    <citation type="submission" date="2017-02" db="EMBL/GenBank/DDBJ databases">
        <title>A genome survey and senescence transcriptome analysis in Lentinula edodes.</title>
        <authorList>
            <person name="Sakamoto Y."/>
            <person name="Nakade K."/>
            <person name="Sato S."/>
            <person name="Yoshida Y."/>
            <person name="Miyazaki K."/>
            <person name="Natsume S."/>
            <person name="Konno N."/>
        </authorList>
    </citation>
    <scope>NUCLEOTIDE SEQUENCE [LARGE SCALE GENOMIC DNA]</scope>
    <source>
        <strain evidence="3 4">NBRC 111202</strain>
    </source>
</reference>
<feature type="compositionally biased region" description="Basic and acidic residues" evidence="1">
    <location>
        <begin position="564"/>
        <end position="584"/>
    </location>
</feature>
<feature type="compositionally biased region" description="Pro residues" evidence="1">
    <location>
        <begin position="815"/>
        <end position="847"/>
    </location>
</feature>
<feature type="compositionally biased region" description="Low complexity" evidence="1">
    <location>
        <begin position="404"/>
        <end position="413"/>
    </location>
</feature>
<dbReference type="Pfam" id="PF02752">
    <property type="entry name" value="Arrestin_C"/>
    <property type="match status" value="1"/>
</dbReference>
<feature type="compositionally biased region" description="Polar residues" evidence="1">
    <location>
        <begin position="853"/>
        <end position="863"/>
    </location>
</feature>
<accession>A0A1Q3DZY0</accession>
<evidence type="ECO:0000256" key="1">
    <source>
        <dbReference type="SAM" id="MobiDB-lite"/>
    </source>
</evidence>
<dbReference type="InterPro" id="IPR011022">
    <property type="entry name" value="Arrestin_C-like"/>
</dbReference>
<feature type="region of interest" description="Disordered" evidence="1">
    <location>
        <begin position="68"/>
        <end position="91"/>
    </location>
</feature>
<evidence type="ECO:0000313" key="3">
    <source>
        <dbReference type="EMBL" id="GAW00577.1"/>
    </source>
</evidence>
<gene>
    <name evidence="3" type="ORF">LENED_002106</name>
</gene>
<feature type="compositionally biased region" description="Basic and acidic residues" evidence="1">
    <location>
        <begin position="724"/>
        <end position="766"/>
    </location>
</feature>
<feature type="compositionally biased region" description="Basic and acidic residues" evidence="1">
    <location>
        <begin position="426"/>
        <end position="444"/>
    </location>
</feature>
<feature type="compositionally biased region" description="Acidic residues" evidence="1">
    <location>
        <begin position="261"/>
        <end position="303"/>
    </location>
</feature>
<comment type="caution">
    <text evidence="3">The sequence shown here is derived from an EMBL/GenBank/DDBJ whole genome shotgun (WGS) entry which is preliminary data.</text>
</comment>
<feature type="compositionally biased region" description="Low complexity" evidence="1">
    <location>
        <begin position="353"/>
        <end position="365"/>
    </location>
</feature>
<feature type="region of interest" description="Disordered" evidence="1">
    <location>
        <begin position="724"/>
        <end position="891"/>
    </location>
</feature>
<evidence type="ECO:0000313" key="4">
    <source>
        <dbReference type="Proteomes" id="UP000188533"/>
    </source>
</evidence>
<feature type="compositionally biased region" description="Basic and acidic residues" evidence="1">
    <location>
        <begin position="246"/>
        <end position="260"/>
    </location>
</feature>
<feature type="compositionally biased region" description="Low complexity" evidence="1">
    <location>
        <begin position="637"/>
        <end position="668"/>
    </location>
</feature>
<feature type="region of interest" description="Disordered" evidence="1">
    <location>
        <begin position="398"/>
        <end position="473"/>
    </location>
</feature>
<feature type="compositionally biased region" description="Basic residues" evidence="1">
    <location>
        <begin position="340"/>
        <end position="350"/>
    </location>
</feature>
<feature type="compositionally biased region" description="Low complexity" evidence="1">
    <location>
        <begin position="864"/>
        <end position="891"/>
    </location>
</feature>
<feature type="compositionally biased region" description="Low complexity" evidence="1">
    <location>
        <begin position="532"/>
        <end position="546"/>
    </location>
</feature>
<feature type="domain" description="Arrestin C-terminal-like" evidence="2">
    <location>
        <begin position="119"/>
        <end position="613"/>
    </location>
</feature>
<feature type="region of interest" description="Disordered" evidence="1">
    <location>
        <begin position="246"/>
        <end position="376"/>
    </location>
</feature>
<feature type="compositionally biased region" description="Basic residues" evidence="1">
    <location>
        <begin position="585"/>
        <end position="596"/>
    </location>
</feature>
<evidence type="ECO:0000259" key="2">
    <source>
        <dbReference type="SMART" id="SM01017"/>
    </source>
</evidence>
<protein>
    <submittedName>
        <fullName evidence="3">Arrestin-related trafficking adapter 3</fullName>
    </submittedName>
</protein>
<dbReference type="Proteomes" id="UP000188533">
    <property type="component" value="Unassembled WGS sequence"/>
</dbReference>
<feature type="compositionally biased region" description="Basic and acidic residues" evidence="1">
    <location>
        <begin position="785"/>
        <end position="798"/>
    </location>
</feature>
<sequence length="1028" mass="112060">MNAGVLGNDGLAGGTGGTGIAGSFASENSEGHNVDALPRCTLKWQLKASVHRPGAFASKMQVTHEISVVSGPSDDDGAAGGDDGANAPGGGENVIVERIWDAAAATGVTSSNDRQGGNGSGSLHYLITISGRSFPIGGVIPIEITLMPLEKVRVHRVSVNIEQKIEYHSQFKRVERTDPVLTVPLLSLKHDLPSSSSSSKEKELKHILPLESDDPEALMKSPLYSVMRKSLMRSIRREDMDFEDLENIHDLDPCDGREPSDSSEPEEEISSIDGSGDNEDEDDLDDSDDSEISDSLDDIDEFLISDAESKPLDHNDANVHSQYSSQRLLRRSRNSSERSRRGHHHPRKDIRKPSPSALSSLASSLMGPGPWNMSLALPLPLAHASNLTPKQVQEYEEKMEVYRQQQQEGQQHGFVGGAFSGYSGYTKRDSFGTRKTEKEWEKKQAQNGKANKREKKPELVDIGRGLLPSNKNKRSNVTISHLLKCVIRVERGELEEDEEVGEGEKEEGSTNSPETSTFPPLQTRYETGDSRAFGGASAGMSASALADADRSGWADEWEYVQSTKEIRQQRESRERKVRVQEPTKPRPKQKPKKKRKLFDIVVQTPIQVLSCRCNPEFASLPGYTPHAPSDPNGIDMSPTIPSTASTSSSFNTSSIPSTSMPSSTPSTPGAESSTRVVISTTPNASDACPCILKARLKQARRERRLRRRELKRELREQRLEMMKFMERRRSRMHDTEGADGARGREDGQRGASHLREEVGDRDRLRSYQDNGADGDDRDENEVEESLERTQRKERERRDRAKIRRREALVALSSPPAAPLPPPPPLPSPSPHPPTGLPLAPLPPPPPTAMDSFAPSSMQGTHQRTSFSSARTNSTANTATTTYSSSTSHTNASITSAPSAYLAQGPSILRSGKTKRSSGFSGLGFGGIITARPTQGTVERRLTGGSQISHLSYQSQLSQLSHLTQSTSASASSSIPGLEIGGGAVGSGLIYSSQEFEDLVAGHMDEAGEAPPTYEHVALVLAGRRENTW</sequence>
<dbReference type="EMBL" id="BDGU01000032">
    <property type="protein sequence ID" value="GAW00577.1"/>
    <property type="molecule type" value="Genomic_DNA"/>
</dbReference>
<feature type="region of interest" description="Disordered" evidence="1">
    <location>
        <begin position="493"/>
        <end position="548"/>
    </location>
</feature>
<name>A0A1Q3DZY0_LENED</name>
<keyword evidence="4" id="KW-1185">Reference proteome</keyword>
<reference evidence="3 4" key="1">
    <citation type="submission" date="2016-08" db="EMBL/GenBank/DDBJ databases">
        <authorList>
            <consortium name="Lentinula edodes genome sequencing consortium"/>
            <person name="Sakamoto Y."/>
            <person name="Nakade K."/>
            <person name="Sato S."/>
            <person name="Yoshida Y."/>
            <person name="Miyazaki K."/>
            <person name="Natsume S."/>
            <person name="Konno N."/>
        </authorList>
    </citation>
    <scope>NUCLEOTIDE SEQUENCE [LARGE SCALE GENOMIC DNA]</scope>
    <source>
        <strain evidence="3 4">NBRC 111202</strain>
    </source>
</reference>
<feature type="region of interest" description="Disordered" evidence="1">
    <location>
        <begin position="624"/>
        <end position="676"/>
    </location>
</feature>